<keyword evidence="3" id="KW-1185">Reference proteome</keyword>
<dbReference type="RefSeq" id="WP_345698953.1">
    <property type="nucleotide sequence ID" value="NZ_BAABIS010000001.1"/>
</dbReference>
<organism evidence="2 3">
    <name type="scientific">Kitasatospora terrestris</name>
    <dbReference type="NCBI Taxonomy" id="258051"/>
    <lineage>
        <taxon>Bacteria</taxon>
        <taxon>Bacillati</taxon>
        <taxon>Actinomycetota</taxon>
        <taxon>Actinomycetes</taxon>
        <taxon>Kitasatosporales</taxon>
        <taxon>Streptomycetaceae</taxon>
        <taxon>Kitasatospora</taxon>
    </lineage>
</organism>
<proteinExistence type="predicted"/>
<evidence type="ECO:0000256" key="1">
    <source>
        <dbReference type="SAM" id="Phobius"/>
    </source>
</evidence>
<name>A0ABP9E4T7_9ACTN</name>
<keyword evidence="1" id="KW-0472">Membrane</keyword>
<dbReference type="Proteomes" id="UP001501752">
    <property type="component" value="Unassembled WGS sequence"/>
</dbReference>
<sequence length="77" mass="7724">MQIKWAALAQTAGVSLGITLAVVLVFALGIFALNRRDSVVESGGSAAKAFPALAAATLCFAACAGVVLYGISLIANK</sequence>
<reference evidence="3" key="1">
    <citation type="journal article" date="2019" name="Int. J. Syst. Evol. Microbiol.">
        <title>The Global Catalogue of Microorganisms (GCM) 10K type strain sequencing project: providing services to taxonomists for standard genome sequencing and annotation.</title>
        <authorList>
            <consortium name="The Broad Institute Genomics Platform"/>
            <consortium name="The Broad Institute Genome Sequencing Center for Infectious Disease"/>
            <person name="Wu L."/>
            <person name="Ma J."/>
        </authorList>
    </citation>
    <scope>NUCLEOTIDE SEQUENCE [LARGE SCALE GENOMIC DNA]</scope>
    <source>
        <strain evidence="3">JCM 13006</strain>
    </source>
</reference>
<gene>
    <name evidence="2" type="ORF">GCM10023235_48240</name>
</gene>
<evidence type="ECO:0000313" key="2">
    <source>
        <dbReference type="EMBL" id="GAA4864306.1"/>
    </source>
</evidence>
<feature type="transmembrane region" description="Helical" evidence="1">
    <location>
        <begin position="12"/>
        <end position="33"/>
    </location>
</feature>
<keyword evidence="1" id="KW-0812">Transmembrane</keyword>
<protein>
    <submittedName>
        <fullName evidence="2">Uncharacterized protein</fullName>
    </submittedName>
</protein>
<accession>A0ABP9E4T7</accession>
<dbReference type="EMBL" id="BAABIS010000001">
    <property type="protein sequence ID" value="GAA4864306.1"/>
    <property type="molecule type" value="Genomic_DNA"/>
</dbReference>
<evidence type="ECO:0000313" key="3">
    <source>
        <dbReference type="Proteomes" id="UP001501752"/>
    </source>
</evidence>
<keyword evidence="1" id="KW-1133">Transmembrane helix</keyword>
<comment type="caution">
    <text evidence="2">The sequence shown here is derived from an EMBL/GenBank/DDBJ whole genome shotgun (WGS) entry which is preliminary data.</text>
</comment>
<feature type="transmembrane region" description="Helical" evidence="1">
    <location>
        <begin position="53"/>
        <end position="75"/>
    </location>
</feature>